<name>A0A8S5P6V4_9CAUD</name>
<evidence type="ECO:0000313" key="1">
    <source>
        <dbReference type="EMBL" id="DAE02814.1"/>
    </source>
</evidence>
<sequence>MNAKRQLSGLKRVDFSNKTDRQKIKYLVKKYELLGYSIPSYLQGKSLSQRQLTQAVNKITTGLNSVIKKETAIKKSYKKSINYQYNQTIKKYNKEVDKTIQALETMGLPKLQINYLKGKDLFLTYYDKKSFIYDGIPLQHLDDIYIADSKTKKEMIKKFKQDMKEINFINVYKKLTDSTENDNWFNNEFMTSPSIQLGCKPYVQEMIRKEYNRLSPLQKDMWIKEVLRDLRDRYPEDSVIGNEERIEENIFNTVTKSIEKYKTLKELKGVYD</sequence>
<accession>A0A8S5P6V4</accession>
<reference evidence="1" key="1">
    <citation type="journal article" date="2021" name="Proc. Natl. Acad. Sci. U.S.A.">
        <title>A Catalog of Tens of Thousands of Viruses from Human Metagenomes Reveals Hidden Associations with Chronic Diseases.</title>
        <authorList>
            <person name="Tisza M.J."/>
            <person name="Buck C.B."/>
        </authorList>
    </citation>
    <scope>NUCLEOTIDE SEQUENCE</scope>
    <source>
        <strain evidence="1">CtPr92</strain>
    </source>
</reference>
<organism evidence="1">
    <name type="scientific">Podoviridae sp. ctPr92</name>
    <dbReference type="NCBI Taxonomy" id="2825247"/>
    <lineage>
        <taxon>Viruses</taxon>
        <taxon>Duplodnaviria</taxon>
        <taxon>Heunggongvirae</taxon>
        <taxon>Uroviricota</taxon>
        <taxon>Caudoviricetes</taxon>
    </lineage>
</organism>
<dbReference type="EMBL" id="BK015353">
    <property type="protein sequence ID" value="DAE02814.1"/>
    <property type="molecule type" value="Genomic_DNA"/>
</dbReference>
<proteinExistence type="predicted"/>
<protein>
    <submittedName>
        <fullName evidence="1">Uncharacterized protein</fullName>
    </submittedName>
</protein>